<dbReference type="PANTHER" id="PTHR30093">
    <property type="entry name" value="GENERAL SECRETION PATHWAY PROTEIN G"/>
    <property type="match status" value="1"/>
</dbReference>
<organism evidence="6 7">
    <name type="scientific">candidate division WOR-1 bacterium RIFOXYC2_FULL_41_25</name>
    <dbReference type="NCBI Taxonomy" id="1802586"/>
    <lineage>
        <taxon>Bacteria</taxon>
        <taxon>Bacillati</taxon>
        <taxon>Saganbacteria</taxon>
    </lineage>
</organism>
<keyword evidence="3" id="KW-0812">Transmembrane</keyword>
<reference evidence="6 7" key="1">
    <citation type="journal article" date="2016" name="Nat. Commun.">
        <title>Thousands of microbial genomes shed light on interconnected biogeochemical processes in an aquifer system.</title>
        <authorList>
            <person name="Anantharaman K."/>
            <person name="Brown C.T."/>
            <person name="Hug L.A."/>
            <person name="Sharon I."/>
            <person name="Castelle C.J."/>
            <person name="Probst A.J."/>
            <person name="Thomas B.C."/>
            <person name="Singh A."/>
            <person name="Wilkins M.J."/>
            <person name="Karaoz U."/>
            <person name="Brodie E.L."/>
            <person name="Williams K.H."/>
            <person name="Hubbard S.S."/>
            <person name="Banfield J.F."/>
        </authorList>
    </citation>
    <scope>NUCLEOTIDE SEQUENCE [LARGE SCALE GENOMIC DNA]</scope>
</reference>
<dbReference type="InterPro" id="IPR045584">
    <property type="entry name" value="Pilin-like"/>
</dbReference>
<dbReference type="EMBL" id="MEUI01000011">
    <property type="protein sequence ID" value="OGC34942.1"/>
    <property type="molecule type" value="Genomic_DNA"/>
</dbReference>
<dbReference type="Pfam" id="PF07963">
    <property type="entry name" value="N_methyl"/>
    <property type="match status" value="1"/>
</dbReference>
<name>A0A1F4TQE4_UNCSA</name>
<evidence type="ECO:0000256" key="3">
    <source>
        <dbReference type="ARBA" id="ARBA00022692"/>
    </source>
</evidence>
<dbReference type="GO" id="GO:0015628">
    <property type="term" value="P:protein secretion by the type II secretion system"/>
    <property type="evidence" value="ECO:0007669"/>
    <property type="project" value="InterPro"/>
</dbReference>
<dbReference type="GO" id="GO:0016020">
    <property type="term" value="C:membrane"/>
    <property type="evidence" value="ECO:0007669"/>
    <property type="project" value="UniProtKB-SubCell"/>
</dbReference>
<evidence type="ECO:0000313" key="6">
    <source>
        <dbReference type="EMBL" id="OGC34942.1"/>
    </source>
</evidence>
<comment type="subcellular location">
    <subcellularLocation>
        <location evidence="1">Membrane</location>
        <topology evidence="1">Single-pass membrane protein</topology>
    </subcellularLocation>
</comment>
<protein>
    <recommendedName>
        <fullName evidence="8">Type II secretion system protein GspG C-terminal domain-containing protein</fullName>
    </recommendedName>
</protein>
<evidence type="ECO:0000256" key="1">
    <source>
        <dbReference type="ARBA" id="ARBA00004167"/>
    </source>
</evidence>
<keyword evidence="5" id="KW-0472">Membrane</keyword>
<dbReference type="PANTHER" id="PTHR30093:SF44">
    <property type="entry name" value="TYPE II SECRETION SYSTEM CORE PROTEIN G"/>
    <property type="match status" value="1"/>
</dbReference>
<proteinExistence type="predicted"/>
<comment type="caution">
    <text evidence="6">The sequence shown here is derived from an EMBL/GenBank/DDBJ whole genome shotgun (WGS) entry which is preliminary data.</text>
</comment>
<dbReference type="GO" id="GO:0015627">
    <property type="term" value="C:type II protein secretion system complex"/>
    <property type="evidence" value="ECO:0007669"/>
    <property type="project" value="InterPro"/>
</dbReference>
<evidence type="ECO:0000256" key="2">
    <source>
        <dbReference type="ARBA" id="ARBA00022481"/>
    </source>
</evidence>
<keyword evidence="2" id="KW-0488">Methylation</keyword>
<evidence type="ECO:0000256" key="4">
    <source>
        <dbReference type="ARBA" id="ARBA00022989"/>
    </source>
</evidence>
<accession>A0A1F4TQE4</accession>
<dbReference type="Gene3D" id="3.30.700.10">
    <property type="entry name" value="Glycoprotein, Type 4 Pilin"/>
    <property type="match status" value="1"/>
</dbReference>
<dbReference type="SUPFAM" id="SSF54523">
    <property type="entry name" value="Pili subunits"/>
    <property type="match status" value="1"/>
</dbReference>
<dbReference type="InterPro" id="IPR000983">
    <property type="entry name" value="Bac_GSPG_pilin"/>
</dbReference>
<dbReference type="PRINTS" id="PR00813">
    <property type="entry name" value="BCTERIALGSPG"/>
</dbReference>
<sequence>MNKRKGFTMIELLVVIAIIGLLAVFLVPNLLGARDRAKEAAVKGVMHSLQLGIEAYEMENMTFPPVQSAGVASLCTNYLMKGGYIAEVPKNPFTGATYTDSDTAGKITYTYDATTNKYILTGYNRGGSKKIQELVNM</sequence>
<evidence type="ECO:0000313" key="7">
    <source>
        <dbReference type="Proteomes" id="UP000177309"/>
    </source>
</evidence>
<dbReference type="InterPro" id="IPR012902">
    <property type="entry name" value="N_methyl_site"/>
</dbReference>
<keyword evidence="4" id="KW-1133">Transmembrane helix</keyword>
<dbReference type="Proteomes" id="UP000177309">
    <property type="component" value="Unassembled WGS sequence"/>
</dbReference>
<evidence type="ECO:0000256" key="5">
    <source>
        <dbReference type="ARBA" id="ARBA00023136"/>
    </source>
</evidence>
<gene>
    <name evidence="6" type="ORF">A2462_05035</name>
</gene>
<dbReference type="AlphaFoldDB" id="A0A1F4TQE4"/>
<dbReference type="NCBIfam" id="TIGR02532">
    <property type="entry name" value="IV_pilin_GFxxxE"/>
    <property type="match status" value="1"/>
</dbReference>
<evidence type="ECO:0008006" key="8">
    <source>
        <dbReference type="Google" id="ProtNLM"/>
    </source>
</evidence>